<feature type="transmembrane region" description="Helical" evidence="1">
    <location>
        <begin position="25"/>
        <end position="49"/>
    </location>
</feature>
<dbReference type="EMBL" id="SSFO01000306">
    <property type="protein sequence ID" value="TXI27399.1"/>
    <property type="molecule type" value="Genomic_DNA"/>
</dbReference>
<comment type="caution">
    <text evidence="2">The sequence shown here is derived from an EMBL/GenBank/DDBJ whole genome shotgun (WGS) entry which is preliminary data.</text>
</comment>
<keyword evidence="1" id="KW-1133">Transmembrane helix</keyword>
<feature type="transmembrane region" description="Helical" evidence="1">
    <location>
        <begin position="138"/>
        <end position="161"/>
    </location>
</feature>
<feature type="transmembrane region" description="Helical" evidence="1">
    <location>
        <begin position="181"/>
        <end position="203"/>
    </location>
</feature>
<feature type="transmembrane region" description="Helical" evidence="1">
    <location>
        <begin position="98"/>
        <end position="118"/>
    </location>
</feature>
<evidence type="ECO:0000256" key="1">
    <source>
        <dbReference type="SAM" id="Phobius"/>
    </source>
</evidence>
<organism evidence="2 3">
    <name type="scientific">Aquipseudomonas alcaligenes</name>
    <name type="common">Pseudomonas alcaligenes</name>
    <dbReference type="NCBI Taxonomy" id="43263"/>
    <lineage>
        <taxon>Bacteria</taxon>
        <taxon>Pseudomonadati</taxon>
        <taxon>Pseudomonadota</taxon>
        <taxon>Gammaproteobacteria</taxon>
        <taxon>Pseudomonadales</taxon>
        <taxon>Pseudomonadaceae</taxon>
        <taxon>Aquipseudomonas</taxon>
    </lineage>
</organism>
<feature type="transmembrane region" description="Helical" evidence="1">
    <location>
        <begin position="283"/>
        <end position="306"/>
    </location>
</feature>
<dbReference type="Proteomes" id="UP000321110">
    <property type="component" value="Unassembled WGS sequence"/>
</dbReference>
<protein>
    <submittedName>
        <fullName evidence="2">Uncharacterized protein</fullName>
    </submittedName>
</protein>
<dbReference type="RefSeq" id="WP_021700869.1">
    <property type="nucleotide sequence ID" value="NZ_AP025273.1"/>
</dbReference>
<evidence type="ECO:0000313" key="2">
    <source>
        <dbReference type="EMBL" id="TXI27399.1"/>
    </source>
</evidence>
<feature type="transmembrane region" description="Helical" evidence="1">
    <location>
        <begin position="244"/>
        <end position="271"/>
    </location>
</feature>
<proteinExistence type="predicted"/>
<keyword evidence="1" id="KW-0812">Transmembrane</keyword>
<name>A0A5C7VQQ1_AQUAC</name>
<feature type="transmembrane region" description="Helical" evidence="1">
    <location>
        <begin position="209"/>
        <end position="232"/>
    </location>
</feature>
<reference evidence="2 3" key="1">
    <citation type="submission" date="2018-09" db="EMBL/GenBank/DDBJ databases">
        <title>Metagenome Assembled Genomes from an Advanced Water Purification Facility.</title>
        <authorList>
            <person name="Stamps B.W."/>
            <person name="Spear J.R."/>
        </authorList>
    </citation>
    <scope>NUCLEOTIDE SEQUENCE [LARGE SCALE GENOMIC DNA]</scope>
    <source>
        <strain evidence="2">Bin_52_1</strain>
    </source>
</reference>
<gene>
    <name evidence="2" type="ORF">E6Q69_18050</name>
</gene>
<keyword evidence="1" id="KW-0472">Membrane</keyword>
<evidence type="ECO:0000313" key="3">
    <source>
        <dbReference type="Proteomes" id="UP000321110"/>
    </source>
</evidence>
<accession>A0A5C7VQQ1</accession>
<sequence>MHANPFATLPAEASPIAEEATRQPLALALTAAVATMLSVLLGCLSAWLSHPTYLDHLLSNLPVQLAGWCFSILLSAWVTALFSRGYLEHHGSALTRPLPLLVVLGVTWVLADLAYGLLTGWMLGGLYEWFNEHALPPTLLFELLGLLGFAITGLLPLWLGLRLGAKTPAVKGFAQRGEASLLLAGTIALLSFKGLQLLPAHLLSEIDGWATLLFVAPVLYAALVFACAWQTLPPRLARIRPGQLVLTALAIFLVWLLVHLLVAGVLLVSAFSGSDALLQPAPLIIAGLAVLALLWPLTLLGLRWIYRAEAA</sequence>
<feature type="transmembrane region" description="Helical" evidence="1">
    <location>
        <begin position="65"/>
        <end position="86"/>
    </location>
</feature>
<dbReference type="AlphaFoldDB" id="A0A5C7VQQ1"/>